<gene>
    <name evidence="1" type="ORF">KW868_05200</name>
</gene>
<dbReference type="Proteomes" id="UP000887320">
    <property type="component" value="Unassembled WGS sequence"/>
</dbReference>
<dbReference type="EMBL" id="JAHWXT010000001">
    <property type="protein sequence ID" value="MCF0263866.1"/>
    <property type="molecule type" value="Genomic_DNA"/>
</dbReference>
<proteinExistence type="predicted"/>
<evidence type="ECO:0000313" key="2">
    <source>
        <dbReference type="Proteomes" id="UP000887320"/>
    </source>
</evidence>
<organism evidence="1 2">
    <name type="scientific">Acinetobacter guillouiae</name>
    <name type="common">Acinetobacter genomosp. 11</name>
    <dbReference type="NCBI Taxonomy" id="106649"/>
    <lineage>
        <taxon>Bacteria</taxon>
        <taxon>Pseudomonadati</taxon>
        <taxon>Pseudomonadota</taxon>
        <taxon>Gammaproteobacteria</taxon>
        <taxon>Moraxellales</taxon>
        <taxon>Moraxellaceae</taxon>
        <taxon>Acinetobacter</taxon>
    </lineage>
</organism>
<comment type="caution">
    <text evidence="1">The sequence shown here is derived from an EMBL/GenBank/DDBJ whole genome shotgun (WGS) entry which is preliminary data.</text>
</comment>
<dbReference type="RefSeq" id="WP_234622879.1">
    <property type="nucleotide sequence ID" value="NZ_JAHWXT010000001.1"/>
</dbReference>
<evidence type="ECO:0000313" key="1">
    <source>
        <dbReference type="EMBL" id="MCF0263866.1"/>
    </source>
</evidence>
<reference evidence="1" key="1">
    <citation type="submission" date="2021-07" db="EMBL/GenBank/DDBJ databases">
        <authorList>
            <person name="Fernandez M."/>
            <person name="Pereira P."/>
            <person name="Torres Tejerizo G.A."/>
            <person name="Gonzalez P."/>
            <person name="Agostini E."/>
        </authorList>
    </citation>
    <scope>NUCLEOTIDE SEQUENCE</scope>
    <source>
        <strain evidence="1">SFC 500-1A</strain>
    </source>
</reference>
<sequence length="95" mass="11503">MKYEKLNKNYISRLAIAQKNSDLKKTIIIQLVYVFQYRNKKNENNFMFNYRIEIKSINGLINYRIQGIKIKDKTIIFLYGSTLYFVDLRNSLFDF</sequence>
<protein>
    <submittedName>
        <fullName evidence="1">Uncharacterized protein</fullName>
    </submittedName>
</protein>
<accession>A0A8X8GFZ5</accession>
<dbReference type="AlphaFoldDB" id="A0A8X8GFZ5"/>
<name>A0A8X8GFZ5_ACIGI</name>